<protein>
    <submittedName>
        <fullName evidence="1">Uncharacterized protein</fullName>
    </submittedName>
</protein>
<evidence type="ECO:0000313" key="2">
    <source>
        <dbReference type="Proteomes" id="UP000736335"/>
    </source>
</evidence>
<accession>A0A9P6L6M7</accession>
<reference evidence="1" key="1">
    <citation type="journal article" date="2020" name="Nat. Commun.">
        <title>Large-scale genome sequencing of mycorrhizal fungi provides insights into the early evolution of symbiotic traits.</title>
        <authorList>
            <person name="Miyauchi S."/>
            <person name="Kiss E."/>
            <person name="Kuo A."/>
            <person name="Drula E."/>
            <person name="Kohler A."/>
            <person name="Sanchez-Garcia M."/>
            <person name="Morin E."/>
            <person name="Andreopoulos B."/>
            <person name="Barry K.W."/>
            <person name="Bonito G."/>
            <person name="Buee M."/>
            <person name="Carver A."/>
            <person name="Chen C."/>
            <person name="Cichocki N."/>
            <person name="Clum A."/>
            <person name="Culley D."/>
            <person name="Crous P.W."/>
            <person name="Fauchery L."/>
            <person name="Girlanda M."/>
            <person name="Hayes R.D."/>
            <person name="Keri Z."/>
            <person name="LaButti K."/>
            <person name="Lipzen A."/>
            <person name="Lombard V."/>
            <person name="Magnuson J."/>
            <person name="Maillard F."/>
            <person name="Murat C."/>
            <person name="Nolan M."/>
            <person name="Ohm R.A."/>
            <person name="Pangilinan J."/>
            <person name="Pereira M.F."/>
            <person name="Perotto S."/>
            <person name="Peter M."/>
            <person name="Pfister S."/>
            <person name="Riley R."/>
            <person name="Sitrit Y."/>
            <person name="Stielow J.B."/>
            <person name="Szollosi G."/>
            <person name="Zifcakova L."/>
            <person name="Stursova M."/>
            <person name="Spatafora J.W."/>
            <person name="Tedersoo L."/>
            <person name="Vaario L.M."/>
            <person name="Yamada A."/>
            <person name="Yan M."/>
            <person name="Wang P."/>
            <person name="Xu J."/>
            <person name="Bruns T."/>
            <person name="Baldrian P."/>
            <person name="Vilgalys R."/>
            <person name="Dunand C."/>
            <person name="Henrissat B."/>
            <person name="Grigoriev I.V."/>
            <person name="Hibbett D."/>
            <person name="Nagy L.G."/>
            <person name="Martin F.M."/>
        </authorList>
    </citation>
    <scope>NUCLEOTIDE SEQUENCE</scope>
    <source>
        <strain evidence="1">UH-Tt-Lm1</strain>
    </source>
</reference>
<organism evidence="1 2">
    <name type="scientific">Thelephora terrestris</name>
    <dbReference type="NCBI Taxonomy" id="56493"/>
    <lineage>
        <taxon>Eukaryota</taxon>
        <taxon>Fungi</taxon>
        <taxon>Dikarya</taxon>
        <taxon>Basidiomycota</taxon>
        <taxon>Agaricomycotina</taxon>
        <taxon>Agaricomycetes</taxon>
        <taxon>Thelephorales</taxon>
        <taxon>Thelephoraceae</taxon>
        <taxon>Thelephora</taxon>
    </lineage>
</organism>
<gene>
    <name evidence="1" type="ORF">BJ322DRAFT_736201</name>
</gene>
<dbReference type="EMBL" id="WIUZ02000006">
    <property type="protein sequence ID" value="KAF9785722.1"/>
    <property type="molecule type" value="Genomic_DNA"/>
</dbReference>
<evidence type="ECO:0000313" key="1">
    <source>
        <dbReference type="EMBL" id="KAF9785722.1"/>
    </source>
</evidence>
<comment type="caution">
    <text evidence="1">The sequence shown here is derived from an EMBL/GenBank/DDBJ whole genome shotgun (WGS) entry which is preliminary data.</text>
</comment>
<dbReference type="Proteomes" id="UP000736335">
    <property type="component" value="Unassembled WGS sequence"/>
</dbReference>
<name>A0A9P6L6M7_9AGAM</name>
<proteinExistence type="predicted"/>
<keyword evidence="2" id="KW-1185">Reference proteome</keyword>
<sequence length="173" mass="19466">MPRTIKAIGWVPLKPRNAGVRNHARPMRRLATSAGTTKASGYGCPTHCSRRWMRYEERIASRVVHCLSVGCWMLKPTSLRSSVRGWGLCLTAQLPRPRCFRGNRRRRDAPGIFKYLKTFVIFVGCPRRSKLGCLTSPPVTASGSCGLLEETRCLRPFTRGQRMGSRQEGFEGI</sequence>
<reference evidence="1" key="2">
    <citation type="submission" date="2020-11" db="EMBL/GenBank/DDBJ databases">
        <authorList>
            <consortium name="DOE Joint Genome Institute"/>
            <person name="Kuo A."/>
            <person name="Miyauchi S."/>
            <person name="Kiss E."/>
            <person name="Drula E."/>
            <person name="Kohler A."/>
            <person name="Sanchez-Garcia M."/>
            <person name="Andreopoulos B."/>
            <person name="Barry K.W."/>
            <person name="Bonito G."/>
            <person name="Buee M."/>
            <person name="Carver A."/>
            <person name="Chen C."/>
            <person name="Cichocki N."/>
            <person name="Clum A."/>
            <person name="Culley D."/>
            <person name="Crous P.W."/>
            <person name="Fauchery L."/>
            <person name="Girlanda M."/>
            <person name="Hayes R."/>
            <person name="Keri Z."/>
            <person name="Labutti K."/>
            <person name="Lipzen A."/>
            <person name="Lombard V."/>
            <person name="Magnuson J."/>
            <person name="Maillard F."/>
            <person name="Morin E."/>
            <person name="Murat C."/>
            <person name="Nolan M."/>
            <person name="Ohm R."/>
            <person name="Pangilinan J."/>
            <person name="Pereira M."/>
            <person name="Perotto S."/>
            <person name="Peter M."/>
            <person name="Riley R."/>
            <person name="Sitrit Y."/>
            <person name="Stielow B."/>
            <person name="Szollosi G."/>
            <person name="Zifcakova L."/>
            <person name="Stursova M."/>
            <person name="Spatafora J.W."/>
            <person name="Tedersoo L."/>
            <person name="Vaario L.-M."/>
            <person name="Yamada A."/>
            <person name="Yan M."/>
            <person name="Wang P."/>
            <person name="Xu J."/>
            <person name="Bruns T."/>
            <person name="Baldrian P."/>
            <person name="Vilgalys R."/>
            <person name="Henrissat B."/>
            <person name="Grigoriev I.V."/>
            <person name="Hibbett D."/>
            <person name="Nagy L.G."/>
            <person name="Martin F.M."/>
        </authorList>
    </citation>
    <scope>NUCLEOTIDE SEQUENCE</scope>
    <source>
        <strain evidence="1">UH-Tt-Lm1</strain>
    </source>
</reference>
<dbReference type="AlphaFoldDB" id="A0A9P6L6M7"/>